<sequence>MNTSEGSSASIQQNLEFPAYDDMVDPNFQRPPAQDSSESVDGEDHPTASENDSSQITLYDPIVPDLAPIDSGAEKETYVLSPTGDVLVKLRYENTEIRYLVIGHILRVISPIWEKCLDPHSPFKSEKIVYDNRQDIAALYLEDDNPDCLLNLFRCTHFQYNDAPTKFDFHDLRELAIICDKYDCAQVLKPWLNNWLGPWENCVLEPGYEDWLFISKVFSYTNKVEELTSLLSNVSSSLSICGSYFKRGERNVSVEMIPGPILGNYEPTA</sequence>
<organism evidence="2 3">
    <name type="scientific">Orbilia blumenaviensis</name>
    <dbReference type="NCBI Taxonomy" id="1796055"/>
    <lineage>
        <taxon>Eukaryota</taxon>
        <taxon>Fungi</taxon>
        <taxon>Dikarya</taxon>
        <taxon>Ascomycota</taxon>
        <taxon>Pezizomycotina</taxon>
        <taxon>Orbiliomycetes</taxon>
        <taxon>Orbiliales</taxon>
        <taxon>Orbiliaceae</taxon>
        <taxon>Orbilia</taxon>
    </lineage>
</organism>
<dbReference type="AlphaFoldDB" id="A0AAV9UMA4"/>
<evidence type="ECO:0000313" key="3">
    <source>
        <dbReference type="Proteomes" id="UP001373714"/>
    </source>
</evidence>
<feature type="compositionally biased region" description="Polar residues" evidence="1">
    <location>
        <begin position="1"/>
        <end position="15"/>
    </location>
</feature>
<proteinExistence type="predicted"/>
<evidence type="ECO:0000256" key="1">
    <source>
        <dbReference type="SAM" id="MobiDB-lite"/>
    </source>
</evidence>
<reference evidence="2 3" key="1">
    <citation type="submission" date="2019-10" db="EMBL/GenBank/DDBJ databases">
        <authorList>
            <person name="Palmer J.M."/>
        </authorList>
    </citation>
    <scope>NUCLEOTIDE SEQUENCE [LARGE SCALE GENOMIC DNA]</scope>
    <source>
        <strain evidence="2 3">TWF730</strain>
    </source>
</reference>
<gene>
    <name evidence="2" type="ORF">TWF730_001757</name>
</gene>
<dbReference type="EMBL" id="JAVHNS010000010">
    <property type="protein sequence ID" value="KAK6342281.1"/>
    <property type="molecule type" value="Genomic_DNA"/>
</dbReference>
<protein>
    <recommendedName>
        <fullName evidence="4">BTB domain-containing protein</fullName>
    </recommendedName>
</protein>
<evidence type="ECO:0000313" key="2">
    <source>
        <dbReference type="EMBL" id="KAK6342281.1"/>
    </source>
</evidence>
<accession>A0AAV9UMA4</accession>
<keyword evidence="3" id="KW-1185">Reference proteome</keyword>
<name>A0AAV9UMA4_9PEZI</name>
<dbReference type="Proteomes" id="UP001373714">
    <property type="component" value="Unassembled WGS sequence"/>
</dbReference>
<evidence type="ECO:0008006" key="4">
    <source>
        <dbReference type="Google" id="ProtNLM"/>
    </source>
</evidence>
<feature type="region of interest" description="Disordered" evidence="1">
    <location>
        <begin position="1"/>
        <end position="57"/>
    </location>
</feature>
<comment type="caution">
    <text evidence="2">The sequence shown here is derived from an EMBL/GenBank/DDBJ whole genome shotgun (WGS) entry which is preliminary data.</text>
</comment>
<feature type="compositionally biased region" description="Polar residues" evidence="1">
    <location>
        <begin position="48"/>
        <end position="57"/>
    </location>
</feature>